<feature type="region of interest" description="Disordered" evidence="1">
    <location>
        <begin position="172"/>
        <end position="210"/>
    </location>
</feature>
<gene>
    <name evidence="2" type="ORF">B0T16DRAFT_395989</name>
</gene>
<dbReference type="Proteomes" id="UP001174936">
    <property type="component" value="Unassembled WGS sequence"/>
</dbReference>
<reference evidence="2" key="1">
    <citation type="submission" date="2023-06" db="EMBL/GenBank/DDBJ databases">
        <title>Genome-scale phylogeny and comparative genomics of the fungal order Sordariales.</title>
        <authorList>
            <consortium name="Lawrence Berkeley National Laboratory"/>
            <person name="Hensen N."/>
            <person name="Bonometti L."/>
            <person name="Westerberg I."/>
            <person name="Brannstrom I.O."/>
            <person name="Guillou S."/>
            <person name="Cros-Aarteil S."/>
            <person name="Calhoun S."/>
            <person name="Haridas S."/>
            <person name="Kuo A."/>
            <person name="Mondo S."/>
            <person name="Pangilinan J."/>
            <person name="Riley R."/>
            <person name="Labutti K."/>
            <person name="Andreopoulos B."/>
            <person name="Lipzen A."/>
            <person name="Chen C."/>
            <person name="Yanf M."/>
            <person name="Daum C."/>
            <person name="Ng V."/>
            <person name="Clum A."/>
            <person name="Steindorff A."/>
            <person name="Ohm R."/>
            <person name="Martin F."/>
            <person name="Silar P."/>
            <person name="Natvig D."/>
            <person name="Lalanne C."/>
            <person name="Gautier V."/>
            <person name="Ament-Velasquez S.L."/>
            <person name="Kruys A."/>
            <person name="Hutchinson M.I."/>
            <person name="Powell A.J."/>
            <person name="Barry K."/>
            <person name="Miller A.N."/>
            <person name="Grigoriev I.V."/>
            <person name="Debuchy R."/>
            <person name="Gladieux P."/>
            <person name="Thoren M.H."/>
            <person name="Johannesson H."/>
        </authorList>
    </citation>
    <scope>NUCLEOTIDE SEQUENCE</scope>
    <source>
        <strain evidence="2">SMH2532-1</strain>
    </source>
</reference>
<sequence>MKCIEIAQPDCPRGCGGRQPSAPTGLKLVLPCSPAAQLCGSSSGFEFGGPKTSRRTPRVHTPKEGNNPSLSRICAPTKPPCWPFIMTPFPCSGVQSACARGPMLAMPWKCRTFGLGTRGLRSHCVWLWTEEFAPYSRRFPNPLPHLSAVNGLSARRLPSRLFYRGQRAGCRTATEPGSRRELAPLQCGGHPRSGGFSPYPAPRPGTSSTTAPSFCVGITQRCAWPPGHTLQS</sequence>
<organism evidence="2 3">
    <name type="scientific">Cercophora newfieldiana</name>
    <dbReference type="NCBI Taxonomy" id="92897"/>
    <lineage>
        <taxon>Eukaryota</taxon>
        <taxon>Fungi</taxon>
        <taxon>Dikarya</taxon>
        <taxon>Ascomycota</taxon>
        <taxon>Pezizomycotina</taxon>
        <taxon>Sordariomycetes</taxon>
        <taxon>Sordariomycetidae</taxon>
        <taxon>Sordariales</taxon>
        <taxon>Lasiosphaeriaceae</taxon>
        <taxon>Cercophora</taxon>
    </lineage>
</organism>
<protein>
    <submittedName>
        <fullName evidence="2">Uncharacterized protein</fullName>
    </submittedName>
</protein>
<evidence type="ECO:0000256" key="1">
    <source>
        <dbReference type="SAM" id="MobiDB-lite"/>
    </source>
</evidence>
<feature type="region of interest" description="Disordered" evidence="1">
    <location>
        <begin position="47"/>
        <end position="67"/>
    </location>
</feature>
<dbReference type="EMBL" id="JAULSV010000001">
    <property type="protein sequence ID" value="KAK0654987.1"/>
    <property type="molecule type" value="Genomic_DNA"/>
</dbReference>
<evidence type="ECO:0000313" key="3">
    <source>
        <dbReference type="Proteomes" id="UP001174936"/>
    </source>
</evidence>
<dbReference type="AlphaFoldDB" id="A0AA39YNS1"/>
<comment type="caution">
    <text evidence="2">The sequence shown here is derived from an EMBL/GenBank/DDBJ whole genome shotgun (WGS) entry which is preliminary data.</text>
</comment>
<accession>A0AA39YNS1</accession>
<evidence type="ECO:0000313" key="2">
    <source>
        <dbReference type="EMBL" id="KAK0654987.1"/>
    </source>
</evidence>
<proteinExistence type="predicted"/>
<name>A0AA39YNS1_9PEZI</name>
<keyword evidence="3" id="KW-1185">Reference proteome</keyword>